<protein>
    <submittedName>
        <fullName evidence="1">Uncharacterized protein</fullName>
    </submittedName>
</protein>
<keyword evidence="2" id="KW-1185">Reference proteome</keyword>
<gene>
    <name evidence="1" type="ORF">ElyMa_003495400</name>
</gene>
<dbReference type="Proteomes" id="UP000762676">
    <property type="component" value="Unassembled WGS sequence"/>
</dbReference>
<comment type="caution">
    <text evidence="1">The sequence shown here is derived from an EMBL/GenBank/DDBJ whole genome shotgun (WGS) entry which is preliminary data.</text>
</comment>
<accession>A0AAV4EFP5</accession>
<reference evidence="1 2" key="1">
    <citation type="journal article" date="2021" name="Elife">
        <title>Chloroplast acquisition without the gene transfer in kleptoplastic sea slugs, Plakobranchus ocellatus.</title>
        <authorList>
            <person name="Maeda T."/>
            <person name="Takahashi S."/>
            <person name="Yoshida T."/>
            <person name="Shimamura S."/>
            <person name="Takaki Y."/>
            <person name="Nagai Y."/>
            <person name="Toyoda A."/>
            <person name="Suzuki Y."/>
            <person name="Arimoto A."/>
            <person name="Ishii H."/>
            <person name="Satoh N."/>
            <person name="Nishiyama T."/>
            <person name="Hasebe M."/>
            <person name="Maruyama T."/>
            <person name="Minagawa J."/>
            <person name="Obokata J."/>
            <person name="Shigenobu S."/>
        </authorList>
    </citation>
    <scope>NUCLEOTIDE SEQUENCE [LARGE SCALE GENOMIC DNA]</scope>
</reference>
<organism evidence="1 2">
    <name type="scientific">Elysia marginata</name>
    <dbReference type="NCBI Taxonomy" id="1093978"/>
    <lineage>
        <taxon>Eukaryota</taxon>
        <taxon>Metazoa</taxon>
        <taxon>Spiralia</taxon>
        <taxon>Lophotrochozoa</taxon>
        <taxon>Mollusca</taxon>
        <taxon>Gastropoda</taxon>
        <taxon>Heterobranchia</taxon>
        <taxon>Euthyneura</taxon>
        <taxon>Panpulmonata</taxon>
        <taxon>Sacoglossa</taxon>
        <taxon>Placobranchoidea</taxon>
        <taxon>Plakobranchidae</taxon>
        <taxon>Elysia</taxon>
    </lineage>
</organism>
<dbReference type="InterPro" id="IPR043504">
    <property type="entry name" value="Peptidase_S1_PA_chymotrypsin"/>
</dbReference>
<proteinExistence type="predicted"/>
<dbReference type="EMBL" id="BMAT01007185">
    <property type="protein sequence ID" value="GFR59151.1"/>
    <property type="molecule type" value="Genomic_DNA"/>
</dbReference>
<dbReference type="SUPFAM" id="SSF50494">
    <property type="entry name" value="Trypsin-like serine proteases"/>
    <property type="match status" value="1"/>
</dbReference>
<dbReference type="AlphaFoldDB" id="A0AAV4EFP5"/>
<name>A0AAV4EFP5_9GAST</name>
<dbReference type="Pfam" id="PF13365">
    <property type="entry name" value="Trypsin_2"/>
    <property type="match status" value="1"/>
</dbReference>
<sequence>MASSNSHGAMMVRDAVKRKKENQGQHECEVLGEGPKILEGSQAMEKCQKNPGHPKFIRVCEFGLEDLPERVRSKPVFELVQKYIARTVQLEVCYVSMGRPHGYIFWKWKGKSPTHHGTGWLYSVAKGDGPCPCDKCSESSSLSESQFSWWSVDICTACHVIYDTDEAKCTKVNFFYDDENSKGITLQGAEVISRSPQSDWCKFRCAVHDEDLVKQLQGLLSVQQELWITKPPPSVLGKSCIVVSHPHGMPKCVTFGAVKHVKRIENSALSFTYTAATCSGSSGAPVLVIHDDIGPGLDWSTWCHWTAPHSGAREELNESAGAIELRT</sequence>
<evidence type="ECO:0000313" key="2">
    <source>
        <dbReference type="Proteomes" id="UP000762676"/>
    </source>
</evidence>
<evidence type="ECO:0000313" key="1">
    <source>
        <dbReference type="EMBL" id="GFR59151.1"/>
    </source>
</evidence>
<dbReference type="Gene3D" id="2.40.10.10">
    <property type="entry name" value="Trypsin-like serine proteases"/>
    <property type="match status" value="2"/>
</dbReference>
<dbReference type="InterPro" id="IPR009003">
    <property type="entry name" value="Peptidase_S1_PA"/>
</dbReference>